<feature type="compositionally biased region" description="Polar residues" evidence="1">
    <location>
        <begin position="17"/>
        <end position="32"/>
    </location>
</feature>
<dbReference type="Proteomes" id="UP001590950">
    <property type="component" value="Unassembled WGS sequence"/>
</dbReference>
<evidence type="ECO:0000256" key="1">
    <source>
        <dbReference type="SAM" id="MobiDB-lite"/>
    </source>
</evidence>
<sequence length="501" mass="56591">MDNRMEKAIREGKKRASSQQRQGEGLIAQQQHIPEASANRPYGNSVITMRPAEDCREGNTCKKRTRSFRHDSGDNVKRTRKEYDDVDTTKLLQPLRQTPQSTEEPSQFIMANDGLQDCVAPLVTESCVTQLADLFEKDTDLVALDGPIDQARTDAQSLDESLHRSQKALKAAGGRKAPEELHRAIAQESANSVRLRDRLYELASVRNLVRKEVEDLGIRTEDLLQTAMEATNVLKPPNPTPIFGDSKEEEANQQHDNQDVGFLVPYSMDDVEPDRHSGFGFLSRVSESSVGHELRGSPKEAARRAAREKLEDCARYYFRGQAQFDDQQRHYEDNLAEYKRGVSDGDLTFSRSEFDRQMVVYSRDLTGALIDAEAAFENARDEARALHATDSTAGLSYYGSHCETSFSPPAEHFTSYSHMHDWSFVRAWRSNVEAGGGSVQAADVDEWDARTVEISDSLSAIDNERYVRQIVLWQAHCNELEVPSETKWAVDRETLTRRRSL</sequence>
<gene>
    <name evidence="2" type="ORF">N7G274_002612</name>
</gene>
<evidence type="ECO:0000313" key="2">
    <source>
        <dbReference type="EMBL" id="KAL2044837.1"/>
    </source>
</evidence>
<keyword evidence="3" id="KW-1185">Reference proteome</keyword>
<accession>A0ABR4AJI8</accession>
<comment type="caution">
    <text evidence="2">The sequence shown here is derived from an EMBL/GenBank/DDBJ whole genome shotgun (WGS) entry which is preliminary data.</text>
</comment>
<proteinExistence type="predicted"/>
<reference evidence="2 3" key="1">
    <citation type="submission" date="2024-09" db="EMBL/GenBank/DDBJ databases">
        <title>Rethinking Asexuality: The Enigmatic Case of Functional Sexual Genes in Lepraria (Stereocaulaceae).</title>
        <authorList>
            <person name="Doellman M."/>
            <person name="Sun Y."/>
            <person name="Barcenas-Pena A."/>
            <person name="Lumbsch H.T."/>
            <person name="Grewe F."/>
        </authorList>
    </citation>
    <scope>NUCLEOTIDE SEQUENCE [LARGE SCALE GENOMIC DNA]</scope>
    <source>
        <strain evidence="2 3">Mercado 3170</strain>
    </source>
</reference>
<organism evidence="2 3">
    <name type="scientific">Stereocaulon virgatum</name>
    <dbReference type="NCBI Taxonomy" id="373712"/>
    <lineage>
        <taxon>Eukaryota</taxon>
        <taxon>Fungi</taxon>
        <taxon>Dikarya</taxon>
        <taxon>Ascomycota</taxon>
        <taxon>Pezizomycotina</taxon>
        <taxon>Lecanoromycetes</taxon>
        <taxon>OSLEUM clade</taxon>
        <taxon>Lecanoromycetidae</taxon>
        <taxon>Lecanorales</taxon>
        <taxon>Lecanorineae</taxon>
        <taxon>Stereocaulaceae</taxon>
        <taxon>Stereocaulon</taxon>
    </lineage>
</organism>
<name>A0ABR4AJI8_9LECA</name>
<feature type="compositionally biased region" description="Basic and acidic residues" evidence="1">
    <location>
        <begin position="1"/>
        <end position="11"/>
    </location>
</feature>
<protein>
    <submittedName>
        <fullName evidence="2">Uncharacterized protein</fullName>
    </submittedName>
</protein>
<feature type="region of interest" description="Disordered" evidence="1">
    <location>
        <begin position="1"/>
        <end position="51"/>
    </location>
</feature>
<evidence type="ECO:0000313" key="3">
    <source>
        <dbReference type="Proteomes" id="UP001590950"/>
    </source>
</evidence>
<dbReference type="EMBL" id="JBEFKJ010000008">
    <property type="protein sequence ID" value="KAL2044837.1"/>
    <property type="molecule type" value="Genomic_DNA"/>
</dbReference>